<feature type="compositionally biased region" description="Basic and acidic residues" evidence="1">
    <location>
        <begin position="92"/>
        <end position="101"/>
    </location>
</feature>
<proteinExistence type="predicted"/>
<feature type="region of interest" description="Disordered" evidence="1">
    <location>
        <begin position="92"/>
        <end position="113"/>
    </location>
</feature>
<keyword evidence="3" id="KW-1185">Reference proteome</keyword>
<protein>
    <submittedName>
        <fullName evidence="2">Uncharacterized protein</fullName>
    </submittedName>
</protein>
<organism evidence="2 3">
    <name type="scientific">Paractinoplanes deccanensis</name>
    <dbReference type="NCBI Taxonomy" id="113561"/>
    <lineage>
        <taxon>Bacteria</taxon>
        <taxon>Bacillati</taxon>
        <taxon>Actinomycetota</taxon>
        <taxon>Actinomycetes</taxon>
        <taxon>Micromonosporales</taxon>
        <taxon>Micromonosporaceae</taxon>
        <taxon>Paractinoplanes</taxon>
    </lineage>
</organism>
<evidence type="ECO:0000313" key="2">
    <source>
        <dbReference type="EMBL" id="GID73063.1"/>
    </source>
</evidence>
<name>A0ABQ3XZ81_9ACTN</name>
<gene>
    <name evidence="2" type="ORF">Ade02nite_17040</name>
</gene>
<accession>A0ABQ3XZ81</accession>
<dbReference type="EMBL" id="BOMI01000028">
    <property type="protein sequence ID" value="GID73063.1"/>
    <property type="molecule type" value="Genomic_DNA"/>
</dbReference>
<dbReference type="Proteomes" id="UP000609879">
    <property type="component" value="Unassembled WGS sequence"/>
</dbReference>
<sequence>MTTTSEVGGSRARFEDKARALVGRRLTGIGYWDIIGDGSDRDLWDFGDWHHAVMGVELGTDADPVTVTWTNTFYPYGVEVFDEPIGRHVVEDPDGARRIGPDIEASSPWHPGS</sequence>
<dbReference type="RefSeq" id="WP_203761000.1">
    <property type="nucleotide sequence ID" value="NZ_BAAABO010000029.1"/>
</dbReference>
<reference evidence="2 3" key="1">
    <citation type="submission" date="2021-01" db="EMBL/GenBank/DDBJ databases">
        <title>Whole genome shotgun sequence of Actinoplanes deccanensis NBRC 13994.</title>
        <authorList>
            <person name="Komaki H."/>
            <person name="Tamura T."/>
        </authorList>
    </citation>
    <scope>NUCLEOTIDE SEQUENCE [LARGE SCALE GENOMIC DNA]</scope>
    <source>
        <strain evidence="2 3">NBRC 13994</strain>
    </source>
</reference>
<evidence type="ECO:0000313" key="3">
    <source>
        <dbReference type="Proteomes" id="UP000609879"/>
    </source>
</evidence>
<evidence type="ECO:0000256" key="1">
    <source>
        <dbReference type="SAM" id="MobiDB-lite"/>
    </source>
</evidence>
<comment type="caution">
    <text evidence="2">The sequence shown here is derived from an EMBL/GenBank/DDBJ whole genome shotgun (WGS) entry which is preliminary data.</text>
</comment>